<accession>A0A9W9ZS31</accession>
<evidence type="ECO:0000313" key="2">
    <source>
        <dbReference type="EMBL" id="KAJ7386465.1"/>
    </source>
</evidence>
<gene>
    <name evidence="2" type="ORF">OS493_008597</name>
</gene>
<dbReference type="Proteomes" id="UP001163046">
    <property type="component" value="Unassembled WGS sequence"/>
</dbReference>
<feature type="region of interest" description="Disordered" evidence="1">
    <location>
        <begin position="112"/>
        <end position="131"/>
    </location>
</feature>
<reference evidence="2" key="1">
    <citation type="submission" date="2023-01" db="EMBL/GenBank/DDBJ databases">
        <title>Genome assembly of the deep-sea coral Lophelia pertusa.</title>
        <authorList>
            <person name="Herrera S."/>
            <person name="Cordes E."/>
        </authorList>
    </citation>
    <scope>NUCLEOTIDE SEQUENCE</scope>
    <source>
        <strain evidence="2">USNM1676648</strain>
        <tissue evidence="2">Polyp</tissue>
    </source>
</reference>
<evidence type="ECO:0000256" key="1">
    <source>
        <dbReference type="SAM" id="MobiDB-lite"/>
    </source>
</evidence>
<name>A0A9W9ZS31_9CNID</name>
<sequence length="131" mass="14652">MSVRSNSRPNESHEEAGKHQSQAPLENPCWKCRKQSGAEILLYYPGKVPAGRLAHPQSTVHSESDPTKDSALSNSSEDIKKEIEDLEFRITSDKKRLLKLLIKQERTKAVDAIDLEEESENAPQEDDEGPG</sequence>
<keyword evidence="3" id="KW-1185">Reference proteome</keyword>
<feature type="region of interest" description="Disordered" evidence="1">
    <location>
        <begin position="49"/>
        <end position="77"/>
    </location>
</feature>
<feature type="region of interest" description="Disordered" evidence="1">
    <location>
        <begin position="1"/>
        <end position="29"/>
    </location>
</feature>
<organism evidence="2 3">
    <name type="scientific">Desmophyllum pertusum</name>
    <dbReference type="NCBI Taxonomy" id="174260"/>
    <lineage>
        <taxon>Eukaryota</taxon>
        <taxon>Metazoa</taxon>
        <taxon>Cnidaria</taxon>
        <taxon>Anthozoa</taxon>
        <taxon>Hexacorallia</taxon>
        <taxon>Scleractinia</taxon>
        <taxon>Caryophylliina</taxon>
        <taxon>Caryophylliidae</taxon>
        <taxon>Desmophyllum</taxon>
    </lineage>
</organism>
<dbReference type="EMBL" id="MU825876">
    <property type="protein sequence ID" value="KAJ7386465.1"/>
    <property type="molecule type" value="Genomic_DNA"/>
</dbReference>
<feature type="compositionally biased region" description="Acidic residues" evidence="1">
    <location>
        <begin position="113"/>
        <end position="131"/>
    </location>
</feature>
<proteinExistence type="predicted"/>
<dbReference type="AlphaFoldDB" id="A0A9W9ZS31"/>
<evidence type="ECO:0000313" key="3">
    <source>
        <dbReference type="Proteomes" id="UP001163046"/>
    </source>
</evidence>
<protein>
    <submittedName>
        <fullName evidence="2">Uncharacterized protein</fullName>
    </submittedName>
</protein>
<comment type="caution">
    <text evidence="2">The sequence shown here is derived from an EMBL/GenBank/DDBJ whole genome shotgun (WGS) entry which is preliminary data.</text>
</comment>